<proteinExistence type="predicted"/>
<dbReference type="RefSeq" id="WP_040739805.1">
    <property type="nucleotide sequence ID" value="NZ_QJKF01000004.1"/>
</dbReference>
<evidence type="ECO:0000313" key="2">
    <source>
        <dbReference type="Proteomes" id="UP000247569"/>
    </source>
</evidence>
<evidence type="ECO:0000313" key="1">
    <source>
        <dbReference type="EMBL" id="PXX65380.1"/>
    </source>
</evidence>
<comment type="caution">
    <text evidence="1">The sequence shown here is derived from an EMBL/GenBank/DDBJ whole genome shotgun (WGS) entry which is preliminary data.</text>
</comment>
<organism evidence="1 2">
    <name type="scientific">Nocardia tenerifensis</name>
    <dbReference type="NCBI Taxonomy" id="228006"/>
    <lineage>
        <taxon>Bacteria</taxon>
        <taxon>Bacillati</taxon>
        <taxon>Actinomycetota</taxon>
        <taxon>Actinomycetes</taxon>
        <taxon>Mycobacteriales</taxon>
        <taxon>Nocardiaceae</taxon>
        <taxon>Nocardia</taxon>
    </lineage>
</organism>
<protein>
    <submittedName>
        <fullName evidence="1">Uncharacterized protein</fullName>
    </submittedName>
</protein>
<sequence>MTAQEELIAARLPAPPTVLPAVPAPPASTITLPATPLIVINGKRVPVIPQFAPAALTGLGSLTAKFVPKVTAAGGNSGLGLLTAAMSSFQPSTGGFDAVGTTTASAKAGVGAKVVVAAVFGATAELAVTDAAFGNVGILSADVQPRAGALPAFSSVTITTATVAYAASFGGEGESNGTYNQSVRLVEAGAAAGTATATTVVKGSVKIAAGFGGAGSIAASSVPNSTAAPVTGGTGTLRALTGVPVLPVGLGGLSADVGIFARFGSAATVSAPVSFPAEVNGEGALAVAAVPVCAAAFSGSGGLVGLRAAMDVLGTGSLSATIAGAGQFAATGTASAVTGGPAPFQSTGTLSMVAVSPFVPSGMIKNGTQLGPNSTNTWRQLVGWTANTTTYPGSVVTTDALICRGSKANATISASIQWSGYFHNSISVRIKKNDVVIATGSEATPAVAGATVSVADGDRITVEISDSSNLNSSQVATVAAGANTYVRIT</sequence>
<reference evidence="1 2" key="1">
    <citation type="submission" date="2018-05" db="EMBL/GenBank/DDBJ databases">
        <title>Genomic Encyclopedia of Type Strains, Phase IV (KMG-IV): sequencing the most valuable type-strain genomes for metagenomic binning, comparative biology and taxonomic classification.</title>
        <authorList>
            <person name="Goeker M."/>
        </authorList>
    </citation>
    <scope>NUCLEOTIDE SEQUENCE [LARGE SCALE GENOMIC DNA]</scope>
    <source>
        <strain evidence="1 2">DSM 44704</strain>
    </source>
</reference>
<keyword evidence="2" id="KW-1185">Reference proteome</keyword>
<name>A0A318K3D5_9NOCA</name>
<dbReference type="OrthoDB" id="4559785at2"/>
<dbReference type="Proteomes" id="UP000247569">
    <property type="component" value="Unassembled WGS sequence"/>
</dbReference>
<dbReference type="AlphaFoldDB" id="A0A318K3D5"/>
<accession>A0A318K3D5</accession>
<dbReference type="EMBL" id="QJKF01000004">
    <property type="protein sequence ID" value="PXX65380.1"/>
    <property type="molecule type" value="Genomic_DNA"/>
</dbReference>
<gene>
    <name evidence="1" type="ORF">DFR70_104444</name>
</gene>